<protein>
    <recommendedName>
        <fullName evidence="3">Uroporphyrinogen-III C-methyltransferase</fullName>
        <ecNumber evidence="2">2.1.1.107</ecNumber>
    </recommendedName>
    <alternativeName>
        <fullName evidence="8">Uroporphyrinogen III methylase</fullName>
    </alternativeName>
</protein>
<keyword evidence="4 9" id="KW-0489">Methyltransferase</keyword>
<dbReference type="AlphaFoldDB" id="A0A1G8L7Q0"/>
<dbReference type="CDD" id="cd06578">
    <property type="entry name" value="HemD"/>
    <property type="match status" value="1"/>
</dbReference>
<dbReference type="InterPro" id="IPR003754">
    <property type="entry name" value="4pyrrol_synth_uPrphyn_synth"/>
</dbReference>
<feature type="domain" description="Tetrapyrrole methylase" evidence="10">
    <location>
        <begin position="5"/>
        <end position="217"/>
    </location>
</feature>
<keyword evidence="5 9" id="KW-0808">Transferase</keyword>
<proteinExistence type="inferred from homology"/>
<dbReference type="FunFam" id="3.30.950.10:FF:000001">
    <property type="entry name" value="Siroheme synthase"/>
    <property type="match status" value="1"/>
</dbReference>
<dbReference type="InterPro" id="IPR014777">
    <property type="entry name" value="4pyrrole_Mease_sub1"/>
</dbReference>
<evidence type="ECO:0000256" key="8">
    <source>
        <dbReference type="ARBA" id="ARBA00079776"/>
    </source>
</evidence>
<dbReference type="EMBL" id="FNDU01000008">
    <property type="protein sequence ID" value="SDI51641.1"/>
    <property type="molecule type" value="Genomic_DNA"/>
</dbReference>
<evidence type="ECO:0000256" key="2">
    <source>
        <dbReference type="ARBA" id="ARBA00012162"/>
    </source>
</evidence>
<evidence type="ECO:0000313" key="13">
    <source>
        <dbReference type="Proteomes" id="UP000199017"/>
    </source>
</evidence>
<evidence type="ECO:0000256" key="3">
    <source>
        <dbReference type="ARBA" id="ARBA00018323"/>
    </source>
</evidence>
<dbReference type="PROSITE" id="PS00839">
    <property type="entry name" value="SUMT_1"/>
    <property type="match status" value="1"/>
</dbReference>
<dbReference type="InterPro" id="IPR006366">
    <property type="entry name" value="CobA/CysG_C"/>
</dbReference>
<dbReference type="InterPro" id="IPR036108">
    <property type="entry name" value="4pyrrol_syn_uPrphyn_synt_sf"/>
</dbReference>
<reference evidence="12 13" key="1">
    <citation type="submission" date="2016-10" db="EMBL/GenBank/DDBJ databases">
        <authorList>
            <person name="de Groot N.N."/>
        </authorList>
    </citation>
    <scope>NUCLEOTIDE SEQUENCE [LARGE SCALE GENOMIC DNA]</scope>
    <source>
        <strain evidence="13">P4B,CCM 7963,CECT 7998,DSM 25260,IBRC-M 10614,KCTC 13821</strain>
    </source>
</reference>
<organism evidence="12 13">
    <name type="scientific">Alteribacillus bidgolensis</name>
    <dbReference type="NCBI Taxonomy" id="930129"/>
    <lineage>
        <taxon>Bacteria</taxon>
        <taxon>Bacillati</taxon>
        <taxon>Bacillota</taxon>
        <taxon>Bacilli</taxon>
        <taxon>Bacillales</taxon>
        <taxon>Bacillaceae</taxon>
        <taxon>Alteribacillus</taxon>
    </lineage>
</organism>
<evidence type="ECO:0000313" key="12">
    <source>
        <dbReference type="EMBL" id="SDI51641.1"/>
    </source>
</evidence>
<dbReference type="GO" id="GO:0032259">
    <property type="term" value="P:methylation"/>
    <property type="evidence" value="ECO:0007669"/>
    <property type="project" value="UniProtKB-KW"/>
</dbReference>
<keyword evidence="13" id="KW-1185">Reference proteome</keyword>
<dbReference type="GO" id="GO:0004851">
    <property type="term" value="F:uroporphyrin-III C-methyltransferase activity"/>
    <property type="evidence" value="ECO:0007669"/>
    <property type="project" value="UniProtKB-EC"/>
</dbReference>
<evidence type="ECO:0000259" key="11">
    <source>
        <dbReference type="Pfam" id="PF02602"/>
    </source>
</evidence>
<evidence type="ECO:0000256" key="1">
    <source>
        <dbReference type="ARBA" id="ARBA00005879"/>
    </source>
</evidence>
<dbReference type="OrthoDB" id="9815856at2"/>
<evidence type="ECO:0000256" key="5">
    <source>
        <dbReference type="ARBA" id="ARBA00022679"/>
    </source>
</evidence>
<sequence length="479" mass="52708">MKEGKVYLVGAGPGDAGLITIKGEECLKNADVILYDRLVNPLLLEKAKESADRIYCGKLPDRHHLRQDAIQQLMVEKAREGLDVVRLKGGDPGIFGRSGEEAAALKEAGIVYEVVPGITSGIAAPLYAGIPVTHRNISGSFAAVTGHSNSENGQPSPNWKALAKAVDTIAFYMGVKNLPAITEKLIYFGKPEHTPVLIIEWGTTGRQRVIDGTLADISEKAKMEQVQNPAITLVGEVAALRENLSWFEHKALHGRYVWVVKTSPQPGKIAKTLINNGAEVLEAPRFIEEDSNTPIPDDLAHFDSLVFHSDDSVSLFFETLRKQKIDIRRLPERVYARSKRTKKKLEQHGIFPFLEEAPADDKSLLIGKKEDLPSDNDHKVDWISHALKVSPQTRKTTARIVNDNLINTIVLPCAKAVDTLLTELDVLGVSAVEWVNNKTIICYGPQTKEAAQAAGLNVYCTLSKPENEELLHSFSALKR</sequence>
<accession>A0A1G8L7Q0</accession>
<dbReference type="SUPFAM" id="SSF69618">
    <property type="entry name" value="HemD-like"/>
    <property type="match status" value="1"/>
</dbReference>
<dbReference type="PANTHER" id="PTHR45790">
    <property type="entry name" value="SIROHEME SYNTHASE-RELATED"/>
    <property type="match status" value="1"/>
</dbReference>
<dbReference type="CDD" id="cd11642">
    <property type="entry name" value="SUMT"/>
    <property type="match status" value="1"/>
</dbReference>
<keyword evidence="7" id="KW-0627">Porphyrin biosynthesis</keyword>
<comment type="similarity">
    <text evidence="1 9">Belongs to the precorrin methyltransferase family.</text>
</comment>
<evidence type="ECO:0000256" key="6">
    <source>
        <dbReference type="ARBA" id="ARBA00022691"/>
    </source>
</evidence>
<feature type="domain" description="Tetrapyrrole biosynthesis uroporphyrinogen III synthase" evidence="11">
    <location>
        <begin position="269"/>
        <end position="362"/>
    </location>
</feature>
<dbReference type="InterPro" id="IPR003043">
    <property type="entry name" value="Uropor_MeTrfase_CS"/>
</dbReference>
<dbReference type="GO" id="GO:0004852">
    <property type="term" value="F:uroporphyrinogen-III synthase activity"/>
    <property type="evidence" value="ECO:0007669"/>
    <property type="project" value="InterPro"/>
</dbReference>
<dbReference type="GO" id="GO:0019354">
    <property type="term" value="P:siroheme biosynthetic process"/>
    <property type="evidence" value="ECO:0007669"/>
    <property type="project" value="InterPro"/>
</dbReference>
<dbReference type="InterPro" id="IPR014776">
    <property type="entry name" value="4pyrrole_Mease_sub2"/>
</dbReference>
<keyword evidence="6" id="KW-0949">S-adenosyl-L-methionine</keyword>
<dbReference type="Gene3D" id="3.30.950.10">
    <property type="entry name" value="Methyltransferase, Cobalt-precorrin-4 Transmethylase, Domain 2"/>
    <property type="match status" value="1"/>
</dbReference>
<dbReference type="NCBIfam" id="TIGR01469">
    <property type="entry name" value="cobA_cysG_Cterm"/>
    <property type="match status" value="1"/>
</dbReference>
<dbReference type="InterPro" id="IPR000878">
    <property type="entry name" value="4pyrrol_Mease"/>
</dbReference>
<dbReference type="InterPro" id="IPR035996">
    <property type="entry name" value="4pyrrol_Methylase_sf"/>
</dbReference>
<evidence type="ECO:0000256" key="9">
    <source>
        <dbReference type="RuleBase" id="RU003960"/>
    </source>
</evidence>
<dbReference type="Proteomes" id="UP000199017">
    <property type="component" value="Unassembled WGS sequence"/>
</dbReference>
<dbReference type="InterPro" id="IPR050161">
    <property type="entry name" value="Siro_Cobalamin_biosynth"/>
</dbReference>
<dbReference type="EC" id="2.1.1.107" evidence="2"/>
<name>A0A1G8L7Q0_9BACI</name>
<evidence type="ECO:0000256" key="7">
    <source>
        <dbReference type="ARBA" id="ARBA00023244"/>
    </source>
</evidence>
<evidence type="ECO:0000256" key="4">
    <source>
        <dbReference type="ARBA" id="ARBA00022603"/>
    </source>
</evidence>
<dbReference type="RefSeq" id="WP_091586112.1">
    <property type="nucleotide sequence ID" value="NZ_FNDU01000008.1"/>
</dbReference>
<dbReference type="Pfam" id="PF02602">
    <property type="entry name" value="HEM4"/>
    <property type="match status" value="1"/>
</dbReference>
<dbReference type="PANTHER" id="PTHR45790:SF3">
    <property type="entry name" value="S-ADENOSYL-L-METHIONINE-DEPENDENT UROPORPHYRINOGEN III METHYLTRANSFERASE, CHLOROPLASTIC"/>
    <property type="match status" value="1"/>
</dbReference>
<dbReference type="FunFam" id="3.40.1010.10:FF:000001">
    <property type="entry name" value="Siroheme synthase"/>
    <property type="match status" value="1"/>
</dbReference>
<gene>
    <name evidence="12" type="ORF">SAMN05216352_108190</name>
</gene>
<dbReference type="Gene3D" id="3.40.50.10090">
    <property type="match status" value="2"/>
</dbReference>
<evidence type="ECO:0000259" key="10">
    <source>
        <dbReference type="Pfam" id="PF00590"/>
    </source>
</evidence>
<dbReference type="Pfam" id="PF00590">
    <property type="entry name" value="TP_methylase"/>
    <property type="match status" value="1"/>
</dbReference>
<dbReference type="NCBIfam" id="NF004790">
    <property type="entry name" value="PRK06136.1"/>
    <property type="match status" value="1"/>
</dbReference>
<dbReference type="SUPFAM" id="SSF53790">
    <property type="entry name" value="Tetrapyrrole methylase"/>
    <property type="match status" value="1"/>
</dbReference>
<dbReference type="STRING" id="930129.SAMN05216352_108190"/>
<dbReference type="PROSITE" id="PS00840">
    <property type="entry name" value="SUMT_2"/>
    <property type="match status" value="1"/>
</dbReference>
<dbReference type="Gene3D" id="3.40.1010.10">
    <property type="entry name" value="Cobalt-precorrin-4 Transmethylase, Domain 1"/>
    <property type="match status" value="1"/>
</dbReference>